<dbReference type="Pfam" id="PF00005">
    <property type="entry name" value="ABC_tran"/>
    <property type="match status" value="1"/>
</dbReference>
<dbReference type="GO" id="GO:1901238">
    <property type="term" value="F:ABC-type tungstate transporter activity"/>
    <property type="evidence" value="ECO:0007669"/>
    <property type="project" value="UniProtKB-EC"/>
</dbReference>
<comment type="subunit">
    <text evidence="7">The complex is composed of two ATP-binding proteins (WtpC), two transmembrane proteins (WtpB) and a solute-binding protein (WtpA).</text>
</comment>
<evidence type="ECO:0000313" key="13">
    <source>
        <dbReference type="Proteomes" id="UP001596099"/>
    </source>
</evidence>
<accession>A0ABD5RMQ9</accession>
<dbReference type="InterPro" id="IPR003439">
    <property type="entry name" value="ABC_transporter-like_ATP-bd"/>
</dbReference>
<dbReference type="InterPro" id="IPR003593">
    <property type="entry name" value="AAA+_ATPase"/>
</dbReference>
<feature type="domain" description="ABC transporter" evidence="11">
    <location>
        <begin position="1"/>
        <end position="227"/>
    </location>
</feature>
<dbReference type="SUPFAM" id="SSF50331">
    <property type="entry name" value="MOP-like"/>
    <property type="match status" value="1"/>
</dbReference>
<sequence length="319" mass="33693">MSLDATVRTTFTAPGAEPFVVDADLTVPDGETLVVLGPSGSGKTLVLETVAGLHENGGNVALDGRDLTGLPPEKRGFGFVFQDYALFPHMTVRENVAFGTRYRDTARDPDDLLDSLGVAHLAERTPRTLSGGEAQRVALARALAVDPQALLLDEPLSALDVPTRESLRRDLAGVLDGVTAAYVTHDRTTARALADRVAVMRDGRVVQTGTVEAVFERPATSFVARFTGANVLPASLVGDGDEQTGGESRSVAVRPEHVRLDGGTLRATVRSVVREDGATRVTLAADGVEFAAYTDDPPRVGASVGVSVPEERRVVLDDA</sequence>
<comment type="similarity">
    <text evidence="6">Belongs to the ABC transporter superfamily. Sulfate/tungstate importer (TC 3.A.1.6) family.</text>
</comment>
<evidence type="ECO:0000256" key="5">
    <source>
        <dbReference type="ARBA" id="ARBA00022840"/>
    </source>
</evidence>
<evidence type="ECO:0000259" key="11">
    <source>
        <dbReference type="PROSITE" id="PS50893"/>
    </source>
</evidence>
<dbReference type="InterPro" id="IPR017871">
    <property type="entry name" value="ABC_transporter-like_CS"/>
</dbReference>
<keyword evidence="5 12" id="KW-0067">ATP-binding</keyword>
<dbReference type="PANTHER" id="PTHR42781">
    <property type="entry name" value="SPERMIDINE/PUTRESCINE IMPORT ATP-BINDING PROTEIN POTA"/>
    <property type="match status" value="1"/>
</dbReference>
<keyword evidence="2" id="KW-0813">Transport</keyword>
<reference evidence="12 13" key="1">
    <citation type="journal article" date="2019" name="Int. J. Syst. Evol. Microbiol.">
        <title>The Global Catalogue of Microorganisms (GCM) 10K type strain sequencing project: providing services to taxonomists for standard genome sequencing and annotation.</title>
        <authorList>
            <consortium name="The Broad Institute Genomics Platform"/>
            <consortium name="The Broad Institute Genome Sequencing Center for Infectious Disease"/>
            <person name="Wu L."/>
            <person name="Ma J."/>
        </authorList>
    </citation>
    <scope>NUCLEOTIDE SEQUENCE [LARGE SCALE GENOMIC DNA]</scope>
    <source>
        <strain evidence="12 13">CGMCC 1.12543</strain>
    </source>
</reference>
<evidence type="ECO:0000256" key="1">
    <source>
        <dbReference type="ARBA" id="ARBA00004202"/>
    </source>
</evidence>
<evidence type="ECO:0000256" key="3">
    <source>
        <dbReference type="ARBA" id="ARBA00022505"/>
    </source>
</evidence>
<evidence type="ECO:0000313" key="12">
    <source>
        <dbReference type="EMBL" id="MFC5971907.1"/>
    </source>
</evidence>
<dbReference type="InterPro" id="IPR050093">
    <property type="entry name" value="ABC_SmlMolc_Importer"/>
</dbReference>
<evidence type="ECO:0000256" key="4">
    <source>
        <dbReference type="ARBA" id="ARBA00022741"/>
    </source>
</evidence>
<comment type="catalytic activity">
    <reaction evidence="10">
        <text>tungstate(in) + ATP + H2O = tungstate(out) + ADP + phosphate + H(+)</text>
        <dbReference type="Rhea" id="RHEA:35027"/>
        <dbReference type="ChEBI" id="CHEBI:15377"/>
        <dbReference type="ChEBI" id="CHEBI:15378"/>
        <dbReference type="ChEBI" id="CHEBI:30616"/>
        <dbReference type="ChEBI" id="CHEBI:43474"/>
        <dbReference type="ChEBI" id="CHEBI:46502"/>
        <dbReference type="ChEBI" id="CHEBI:456216"/>
        <dbReference type="EC" id="7.3.2.6"/>
    </reaction>
</comment>
<evidence type="ECO:0000256" key="8">
    <source>
        <dbReference type="ARBA" id="ARBA00039025"/>
    </source>
</evidence>
<dbReference type="InterPro" id="IPR013611">
    <property type="entry name" value="Transp-assoc_OB_typ2"/>
</dbReference>
<evidence type="ECO:0000256" key="9">
    <source>
        <dbReference type="ARBA" id="ARBA00041133"/>
    </source>
</evidence>
<dbReference type="SMART" id="SM00382">
    <property type="entry name" value="AAA"/>
    <property type="match status" value="1"/>
</dbReference>
<dbReference type="PROSITE" id="PS50893">
    <property type="entry name" value="ABC_TRANSPORTER_2"/>
    <property type="match status" value="1"/>
</dbReference>
<dbReference type="Gene3D" id="3.40.50.300">
    <property type="entry name" value="P-loop containing nucleotide triphosphate hydrolases"/>
    <property type="match status" value="1"/>
</dbReference>
<dbReference type="RefSeq" id="WP_247414786.1">
    <property type="nucleotide sequence ID" value="NZ_JALLGW010000001.1"/>
</dbReference>
<name>A0ABD5RMQ9_9EURY</name>
<dbReference type="GO" id="GO:0005524">
    <property type="term" value="F:ATP binding"/>
    <property type="evidence" value="ECO:0007669"/>
    <property type="project" value="UniProtKB-KW"/>
</dbReference>
<dbReference type="EC" id="7.3.2.6" evidence="8"/>
<dbReference type="EMBL" id="JBHSQH010000001">
    <property type="protein sequence ID" value="MFC5971907.1"/>
    <property type="molecule type" value="Genomic_DNA"/>
</dbReference>
<comment type="subcellular location">
    <subcellularLocation>
        <location evidence="1">Cell membrane</location>
        <topology evidence="1">Peripheral membrane protein</topology>
    </subcellularLocation>
</comment>
<dbReference type="SUPFAM" id="SSF52540">
    <property type="entry name" value="P-loop containing nucleoside triphosphate hydrolases"/>
    <property type="match status" value="1"/>
</dbReference>
<evidence type="ECO:0000256" key="2">
    <source>
        <dbReference type="ARBA" id="ARBA00022448"/>
    </source>
</evidence>
<gene>
    <name evidence="12" type="ORF">ACFPYI_11245</name>
</gene>
<keyword evidence="13" id="KW-1185">Reference proteome</keyword>
<dbReference type="PROSITE" id="PS00211">
    <property type="entry name" value="ABC_TRANSPORTER_1"/>
    <property type="match status" value="1"/>
</dbReference>
<protein>
    <recommendedName>
        <fullName evidence="9">Molybdate/tungstate import ATP-binding protein WtpC</fullName>
        <ecNumber evidence="8">7.3.2.6</ecNumber>
    </recommendedName>
</protein>
<dbReference type="InterPro" id="IPR027417">
    <property type="entry name" value="P-loop_NTPase"/>
</dbReference>
<evidence type="ECO:0000256" key="7">
    <source>
        <dbReference type="ARBA" id="ARBA00038781"/>
    </source>
</evidence>
<organism evidence="12 13">
    <name type="scientific">Halomarina salina</name>
    <dbReference type="NCBI Taxonomy" id="1872699"/>
    <lineage>
        <taxon>Archaea</taxon>
        <taxon>Methanobacteriati</taxon>
        <taxon>Methanobacteriota</taxon>
        <taxon>Stenosarchaea group</taxon>
        <taxon>Halobacteria</taxon>
        <taxon>Halobacteriales</taxon>
        <taxon>Natronomonadaceae</taxon>
        <taxon>Halomarina</taxon>
    </lineage>
</organism>
<dbReference type="PANTHER" id="PTHR42781:SF4">
    <property type="entry name" value="SPERMIDINE_PUTRESCINE IMPORT ATP-BINDING PROTEIN POTA"/>
    <property type="match status" value="1"/>
</dbReference>
<dbReference type="GO" id="GO:0005886">
    <property type="term" value="C:plasma membrane"/>
    <property type="evidence" value="ECO:0007669"/>
    <property type="project" value="UniProtKB-SubCell"/>
</dbReference>
<comment type="caution">
    <text evidence="12">The sequence shown here is derived from an EMBL/GenBank/DDBJ whole genome shotgun (WGS) entry which is preliminary data.</text>
</comment>
<proteinExistence type="inferred from homology"/>
<dbReference type="Pfam" id="PF08402">
    <property type="entry name" value="TOBE_2"/>
    <property type="match status" value="1"/>
</dbReference>
<dbReference type="InterPro" id="IPR008995">
    <property type="entry name" value="Mo/tungstate-bd_C_term_dom"/>
</dbReference>
<evidence type="ECO:0000256" key="10">
    <source>
        <dbReference type="ARBA" id="ARBA00047936"/>
    </source>
</evidence>
<evidence type="ECO:0000256" key="6">
    <source>
        <dbReference type="ARBA" id="ARBA00038307"/>
    </source>
</evidence>
<keyword evidence="3" id="KW-0500">Molybdenum</keyword>
<dbReference type="Proteomes" id="UP001596099">
    <property type="component" value="Unassembled WGS sequence"/>
</dbReference>
<keyword evidence="4" id="KW-0547">Nucleotide-binding</keyword>
<dbReference type="AlphaFoldDB" id="A0ABD5RMQ9"/>